<feature type="non-terminal residue" evidence="1">
    <location>
        <position position="260"/>
    </location>
</feature>
<dbReference type="AlphaFoldDB" id="A0A382Z1V8"/>
<name>A0A382Z1V8_9ZZZZ</name>
<feature type="non-terminal residue" evidence="1">
    <location>
        <position position="1"/>
    </location>
</feature>
<proteinExistence type="predicted"/>
<organism evidence="1">
    <name type="scientific">marine metagenome</name>
    <dbReference type="NCBI Taxonomy" id="408172"/>
    <lineage>
        <taxon>unclassified sequences</taxon>
        <taxon>metagenomes</taxon>
        <taxon>ecological metagenomes</taxon>
    </lineage>
</organism>
<dbReference type="EMBL" id="UINC01180218">
    <property type="protein sequence ID" value="SVD89300.1"/>
    <property type="molecule type" value="Genomic_DNA"/>
</dbReference>
<sequence>LQDGQRIECQSVVDLVLRIELAQKRCNHACYRTSIVHCPPSQPVRQSLEALANEGLRNLARFVQPRLTDITAFALMNRQTRILINMKTISESIPMIFIALALFVSGTASHAAAKIEIDDTKWLSVGAGLRTSFTAVEDAAGANNDSWSSDFNLDSARIYLNGQIHKYIKFELNTECVFCGNSTLEEFVVLDAIAKFEFSPQLNIWAGRLLVPAERQELNGPYYSTTYDAFKTPFYSSDFSVDFGTGGAGVYARDYGVNLW</sequence>
<dbReference type="InterPro" id="IPR023614">
    <property type="entry name" value="Porin_dom_sf"/>
</dbReference>
<protein>
    <submittedName>
        <fullName evidence="1">Uncharacterized protein</fullName>
    </submittedName>
</protein>
<gene>
    <name evidence="1" type="ORF">METZ01_LOCUS442154</name>
</gene>
<dbReference type="Gene3D" id="2.40.160.10">
    <property type="entry name" value="Porin"/>
    <property type="match status" value="1"/>
</dbReference>
<reference evidence="1" key="1">
    <citation type="submission" date="2018-05" db="EMBL/GenBank/DDBJ databases">
        <authorList>
            <person name="Lanie J.A."/>
            <person name="Ng W.-L."/>
            <person name="Kazmierczak K.M."/>
            <person name="Andrzejewski T.M."/>
            <person name="Davidsen T.M."/>
            <person name="Wayne K.J."/>
            <person name="Tettelin H."/>
            <person name="Glass J.I."/>
            <person name="Rusch D."/>
            <person name="Podicherti R."/>
            <person name="Tsui H.-C.T."/>
            <person name="Winkler M.E."/>
        </authorList>
    </citation>
    <scope>NUCLEOTIDE SEQUENCE</scope>
</reference>
<accession>A0A382Z1V8</accession>
<evidence type="ECO:0000313" key="1">
    <source>
        <dbReference type="EMBL" id="SVD89300.1"/>
    </source>
</evidence>